<feature type="domain" description="Major facilitator superfamily (MFS) profile" evidence="7">
    <location>
        <begin position="61"/>
        <end position="562"/>
    </location>
</feature>
<feature type="transmembrane region" description="Helical" evidence="6">
    <location>
        <begin position="322"/>
        <end position="344"/>
    </location>
</feature>
<feature type="transmembrane region" description="Helical" evidence="6">
    <location>
        <begin position="252"/>
        <end position="271"/>
    </location>
</feature>
<dbReference type="Pfam" id="PF07690">
    <property type="entry name" value="MFS_1"/>
    <property type="match status" value="1"/>
</dbReference>
<evidence type="ECO:0000256" key="2">
    <source>
        <dbReference type="ARBA" id="ARBA00022692"/>
    </source>
</evidence>
<feature type="transmembrane region" description="Helical" evidence="6">
    <location>
        <begin position="213"/>
        <end position="231"/>
    </location>
</feature>
<feature type="transmembrane region" description="Helical" evidence="6">
    <location>
        <begin position="180"/>
        <end position="207"/>
    </location>
</feature>
<keyword evidence="2 6" id="KW-0812">Transmembrane</keyword>
<feature type="transmembrane region" description="Helical" evidence="6">
    <location>
        <begin position="416"/>
        <end position="435"/>
    </location>
</feature>
<dbReference type="InterPro" id="IPR020846">
    <property type="entry name" value="MFS_dom"/>
</dbReference>
<name>A0ABR0SCF6_9HYPO</name>
<feature type="transmembrane region" description="Helical" evidence="6">
    <location>
        <begin position="522"/>
        <end position="540"/>
    </location>
</feature>
<evidence type="ECO:0000256" key="3">
    <source>
        <dbReference type="ARBA" id="ARBA00022989"/>
    </source>
</evidence>
<evidence type="ECO:0000256" key="4">
    <source>
        <dbReference type="ARBA" id="ARBA00023136"/>
    </source>
</evidence>
<accession>A0ABR0SCF6</accession>
<feature type="transmembrane region" description="Helical" evidence="6">
    <location>
        <begin position="385"/>
        <end position="404"/>
    </location>
</feature>
<protein>
    <submittedName>
        <fullName evidence="8">Efflux pump apf11</fullName>
    </submittedName>
</protein>
<organism evidence="8 9">
    <name type="scientific">Cladobotryum mycophilum</name>
    <dbReference type="NCBI Taxonomy" id="491253"/>
    <lineage>
        <taxon>Eukaryota</taxon>
        <taxon>Fungi</taxon>
        <taxon>Dikarya</taxon>
        <taxon>Ascomycota</taxon>
        <taxon>Pezizomycotina</taxon>
        <taxon>Sordariomycetes</taxon>
        <taxon>Hypocreomycetidae</taxon>
        <taxon>Hypocreales</taxon>
        <taxon>Hypocreaceae</taxon>
        <taxon>Cladobotryum</taxon>
    </lineage>
</organism>
<keyword evidence="4 6" id="KW-0472">Membrane</keyword>
<dbReference type="Proteomes" id="UP001338125">
    <property type="component" value="Unassembled WGS sequence"/>
</dbReference>
<evidence type="ECO:0000313" key="9">
    <source>
        <dbReference type="Proteomes" id="UP001338125"/>
    </source>
</evidence>
<gene>
    <name evidence="8" type="ORF">PT974_11049</name>
</gene>
<dbReference type="InterPro" id="IPR011701">
    <property type="entry name" value="MFS"/>
</dbReference>
<feature type="transmembrane region" description="Helical" evidence="6">
    <location>
        <begin position="283"/>
        <end position="301"/>
    </location>
</feature>
<evidence type="ECO:0000256" key="1">
    <source>
        <dbReference type="ARBA" id="ARBA00004141"/>
    </source>
</evidence>
<evidence type="ECO:0000256" key="5">
    <source>
        <dbReference type="SAM" id="MobiDB-lite"/>
    </source>
</evidence>
<keyword evidence="3 6" id="KW-1133">Transmembrane helix</keyword>
<proteinExistence type="predicted"/>
<feature type="compositionally biased region" description="Low complexity" evidence="5">
    <location>
        <begin position="1"/>
        <end position="15"/>
    </location>
</feature>
<reference evidence="8 9" key="1">
    <citation type="submission" date="2024-01" db="EMBL/GenBank/DDBJ databases">
        <title>Complete genome of Cladobotryum mycophilum ATHUM6906.</title>
        <authorList>
            <person name="Christinaki A.C."/>
            <person name="Myridakis A.I."/>
            <person name="Kouvelis V.N."/>
        </authorList>
    </citation>
    <scope>NUCLEOTIDE SEQUENCE [LARGE SCALE GENOMIC DNA]</scope>
    <source>
        <strain evidence="8 9">ATHUM6906</strain>
    </source>
</reference>
<feature type="transmembrane region" description="Helical" evidence="6">
    <location>
        <begin position="356"/>
        <end position="378"/>
    </location>
</feature>
<evidence type="ECO:0000256" key="6">
    <source>
        <dbReference type="SAM" id="Phobius"/>
    </source>
</evidence>
<dbReference type="InterPro" id="IPR036259">
    <property type="entry name" value="MFS_trans_sf"/>
</dbReference>
<dbReference type="SUPFAM" id="SSF103473">
    <property type="entry name" value="MFS general substrate transporter"/>
    <property type="match status" value="1"/>
</dbReference>
<feature type="region of interest" description="Disordered" evidence="5">
    <location>
        <begin position="1"/>
        <end position="48"/>
    </location>
</feature>
<dbReference type="CDD" id="cd17502">
    <property type="entry name" value="MFS_Azr1_MDR_like"/>
    <property type="match status" value="1"/>
</dbReference>
<feature type="transmembrane region" description="Helical" evidence="6">
    <location>
        <begin position="447"/>
        <end position="473"/>
    </location>
</feature>
<evidence type="ECO:0000313" key="8">
    <source>
        <dbReference type="EMBL" id="KAK5989522.1"/>
    </source>
</evidence>
<feature type="transmembrane region" description="Helical" evidence="6">
    <location>
        <begin position="148"/>
        <end position="168"/>
    </location>
</feature>
<dbReference type="PANTHER" id="PTHR23501:SF198">
    <property type="entry name" value="AZOLE RESISTANCE PROTEIN 1-RELATED"/>
    <property type="match status" value="1"/>
</dbReference>
<dbReference type="PANTHER" id="PTHR23501">
    <property type="entry name" value="MAJOR FACILITATOR SUPERFAMILY"/>
    <property type="match status" value="1"/>
</dbReference>
<dbReference type="PROSITE" id="PS50850">
    <property type="entry name" value="MFS"/>
    <property type="match status" value="1"/>
</dbReference>
<evidence type="ECO:0000259" key="7">
    <source>
        <dbReference type="PROSITE" id="PS50850"/>
    </source>
</evidence>
<feature type="transmembrane region" description="Helical" evidence="6">
    <location>
        <begin position="122"/>
        <end position="142"/>
    </location>
</feature>
<dbReference type="Gene3D" id="1.20.1250.20">
    <property type="entry name" value="MFS general substrate transporter like domains"/>
    <property type="match status" value="1"/>
</dbReference>
<comment type="subcellular location">
    <subcellularLocation>
        <location evidence="1">Membrane</location>
        <topology evidence="1">Multi-pass membrane protein</topology>
    </subcellularLocation>
</comment>
<keyword evidence="9" id="KW-1185">Reference proteome</keyword>
<comment type="caution">
    <text evidence="8">The sequence shown here is derived from an EMBL/GenBank/DDBJ whole genome shotgun (WGS) entry which is preliminary data.</text>
</comment>
<dbReference type="EMBL" id="JAVFKD010000015">
    <property type="protein sequence ID" value="KAK5989522.1"/>
    <property type="molecule type" value="Genomic_DNA"/>
</dbReference>
<dbReference type="Gene3D" id="1.20.1720.10">
    <property type="entry name" value="Multidrug resistance protein D"/>
    <property type="match status" value="1"/>
</dbReference>
<sequence length="562" mass="59046">MDAEYAASESTAAASQNLAEPHSPKMHTGTGQDGRPRERLSISEGDEDDQATLSNAARVMITIALGMAILVAGLDATIVGTLAPTLADEFNAVGSVGWYDLLVNGATQPSMGKLYVNFKPKVVLLCSIGLLELGSLICAVAHDAPTFIGGRAVAGLGCSGIAAGALIITGSITPLSQRPMYMGILGALESIAIILGPILGGAITGSIGWRWCFWINLPIGIVFSTALLLFFESPKSMTKNAKSTLLEKIGQVDIIGGIGIAGSLSCLFLALEWAGSKYAWNSPAIIALFVVFVVSFTLVGIHQNWRGEAATFPVRLFKNKAFVGYLFMAFCLASSQFVTCYYLPTWFQTVQGVSPAHSGVQLLPLLLAVIVGAVLGGAGSAITGYVPPFLMLATILGSIGAGLLHTLTPGIARSRWIGYEILLGLGTGMGGQQAIVGIQAAAGPSDVAYASSAVLLMNMLGGSIFICVGQNLFLQEMARVAHQLKSIDKETLMSGFGNIKDKLSPEEIKIAVQGYNDGTTHVFTLVLVLCCLSSLAWPLLKWNSIKGKKETTIEDAEKESLP</sequence>